<feature type="domain" description="SEFIR" evidence="1">
    <location>
        <begin position="1"/>
        <end position="78"/>
    </location>
</feature>
<dbReference type="GeneTree" id="ENSGT00940000164609"/>
<reference evidence="2" key="2">
    <citation type="submission" date="2025-09" db="UniProtKB">
        <authorList>
            <consortium name="Ensembl"/>
        </authorList>
    </citation>
    <scope>IDENTIFICATION</scope>
</reference>
<dbReference type="Ensembl" id="ENSCLMT00005005628.1">
    <property type="protein sequence ID" value="ENSCLMP00005005244.1"/>
    <property type="gene ID" value="ENSCLMG00005002853.1"/>
</dbReference>
<accession>A0A8C2WLL2</accession>
<dbReference type="AlphaFoldDB" id="A0A8C2WLL2"/>
<dbReference type="Pfam" id="PF08357">
    <property type="entry name" value="SEFIR"/>
    <property type="match status" value="1"/>
</dbReference>
<evidence type="ECO:0000313" key="2">
    <source>
        <dbReference type="Ensembl" id="ENSCLMP00005005244.1"/>
    </source>
</evidence>
<dbReference type="PANTHER" id="PTHR34257:SF4">
    <property type="entry name" value="ADAPTER PROTEIN CIKS"/>
    <property type="match status" value="1"/>
</dbReference>
<protein>
    <recommendedName>
        <fullName evidence="1">SEFIR domain-containing protein</fullName>
    </recommendedName>
</protein>
<sequence length="110" mass="12762">MIIIAISPKYKADIEGSVVDSHGLNTKYIHSMMQNEFIHQGSLNFRFIPLLFPKKHVPSWLQNTHLYRWPRDTEDVLLRLLKEERYIPPPVPLELTLTIRPVTLSATATL</sequence>
<dbReference type="GO" id="GO:0043123">
    <property type="term" value="P:positive regulation of canonical NF-kappaB signal transduction"/>
    <property type="evidence" value="ECO:0007669"/>
    <property type="project" value="TreeGrafter"/>
</dbReference>
<proteinExistence type="predicted"/>
<evidence type="ECO:0000259" key="1">
    <source>
        <dbReference type="PROSITE" id="PS51534"/>
    </source>
</evidence>
<dbReference type="PROSITE" id="PS51534">
    <property type="entry name" value="SEFIR"/>
    <property type="match status" value="1"/>
</dbReference>
<dbReference type="InterPro" id="IPR053047">
    <property type="entry name" value="E3_ubiq_ligase_TRAF3IP2"/>
</dbReference>
<reference evidence="2" key="1">
    <citation type="submission" date="2025-08" db="UniProtKB">
        <authorList>
            <consortium name="Ensembl"/>
        </authorList>
    </citation>
    <scope>IDENTIFICATION</scope>
</reference>
<dbReference type="Proteomes" id="UP000694565">
    <property type="component" value="Unplaced"/>
</dbReference>
<dbReference type="InterPro" id="IPR013568">
    <property type="entry name" value="SEFIR_dom"/>
</dbReference>
<evidence type="ECO:0000313" key="3">
    <source>
        <dbReference type="Proteomes" id="UP000694565"/>
    </source>
</evidence>
<organism evidence="2 3">
    <name type="scientific">Cyclopterus lumpus</name>
    <name type="common">Lumpsucker</name>
    <dbReference type="NCBI Taxonomy" id="8103"/>
    <lineage>
        <taxon>Eukaryota</taxon>
        <taxon>Metazoa</taxon>
        <taxon>Chordata</taxon>
        <taxon>Craniata</taxon>
        <taxon>Vertebrata</taxon>
        <taxon>Euteleostomi</taxon>
        <taxon>Actinopterygii</taxon>
        <taxon>Neopterygii</taxon>
        <taxon>Teleostei</taxon>
        <taxon>Neoteleostei</taxon>
        <taxon>Acanthomorphata</taxon>
        <taxon>Eupercaria</taxon>
        <taxon>Perciformes</taxon>
        <taxon>Cottioidei</taxon>
        <taxon>Cottales</taxon>
        <taxon>Cyclopteridae</taxon>
        <taxon>Cyclopterus</taxon>
    </lineage>
</organism>
<name>A0A8C2WLL2_CYCLU</name>
<keyword evidence="3" id="KW-1185">Reference proteome</keyword>
<dbReference type="GO" id="GO:0006959">
    <property type="term" value="P:humoral immune response"/>
    <property type="evidence" value="ECO:0007669"/>
    <property type="project" value="TreeGrafter"/>
</dbReference>
<dbReference type="PANTHER" id="PTHR34257">
    <property type="entry name" value="ADAPTER PROTEIN CIKS"/>
    <property type="match status" value="1"/>
</dbReference>